<evidence type="ECO:0000256" key="1">
    <source>
        <dbReference type="SAM" id="MobiDB-lite"/>
    </source>
</evidence>
<comment type="caution">
    <text evidence="2">The sequence shown here is derived from an EMBL/GenBank/DDBJ whole genome shotgun (WGS) entry which is preliminary data.</text>
</comment>
<feature type="region of interest" description="Disordered" evidence="1">
    <location>
        <begin position="1"/>
        <end position="47"/>
    </location>
</feature>
<evidence type="ECO:0000313" key="3">
    <source>
        <dbReference type="Proteomes" id="UP000295083"/>
    </source>
</evidence>
<proteinExistence type="predicted"/>
<dbReference type="Proteomes" id="UP000295083">
    <property type="component" value="Unassembled WGS sequence"/>
</dbReference>
<protein>
    <submittedName>
        <fullName evidence="2">Uncharacterized protein</fullName>
    </submittedName>
</protein>
<evidence type="ECO:0000313" key="2">
    <source>
        <dbReference type="EMBL" id="TDZ29745.1"/>
    </source>
</evidence>
<organism evidence="2 3">
    <name type="scientific">Colletotrichum spinosum</name>
    <dbReference type="NCBI Taxonomy" id="1347390"/>
    <lineage>
        <taxon>Eukaryota</taxon>
        <taxon>Fungi</taxon>
        <taxon>Dikarya</taxon>
        <taxon>Ascomycota</taxon>
        <taxon>Pezizomycotina</taxon>
        <taxon>Sordariomycetes</taxon>
        <taxon>Hypocreomycetidae</taxon>
        <taxon>Glomerellales</taxon>
        <taxon>Glomerellaceae</taxon>
        <taxon>Colletotrichum</taxon>
        <taxon>Colletotrichum orbiculare species complex</taxon>
    </lineage>
</organism>
<feature type="compositionally biased region" description="Basic residues" evidence="1">
    <location>
        <begin position="1"/>
        <end position="12"/>
    </location>
</feature>
<gene>
    <name evidence="2" type="ORF">C8035_v004216</name>
</gene>
<feature type="compositionally biased region" description="Basic and acidic residues" evidence="1">
    <location>
        <begin position="138"/>
        <end position="148"/>
    </location>
</feature>
<feature type="region of interest" description="Disordered" evidence="1">
    <location>
        <begin position="115"/>
        <end position="151"/>
    </location>
</feature>
<dbReference type="EMBL" id="QAPG01000178">
    <property type="protein sequence ID" value="TDZ29745.1"/>
    <property type="molecule type" value="Genomic_DNA"/>
</dbReference>
<dbReference type="AlphaFoldDB" id="A0A4R8Q3K8"/>
<name>A0A4R8Q3K8_9PEZI</name>
<accession>A0A4R8Q3K8</accession>
<sequence>MKRGWMTRKRNQQLREAELDNDTFQPETSDSEYEQEPASQRNSEYSLRIKRAWVTRKRNQKLREAGFDRVASHAAVSESGQQRASAAEHKAARSLVMKKAWATRRRNQQLRKAELDNATYQPNPSGSEQQPEPASETEVERDNAEHHYLTRQKGNIDFYETTCGVMVEKLPPSHGRPERLIATFHLSPALLETVKLPLSSSNAESDTESDDQVAFAPQVDAEQPQNLSLFLNQGCSKVDHIVSHRIRMRDGAFHVQLFAVSTDQDVFASGWKTEHELCWMAFDWVLSYWSAFEGGRDGAISILSPGCAALCKRVLVVIGHRKRRYFRLELKVIFQGLPIEPVWVDAATLRLDKAMDERTLQEYWMEAGDRVSDDLHDVAEESSITVKHRPEWPFMESL</sequence>
<keyword evidence="3" id="KW-1185">Reference proteome</keyword>
<reference evidence="2 3" key="1">
    <citation type="submission" date="2018-11" db="EMBL/GenBank/DDBJ databases">
        <title>Genome sequence and assembly of Colletotrichum spinosum.</title>
        <authorList>
            <person name="Gan P."/>
            <person name="Shirasu K."/>
        </authorList>
    </citation>
    <scope>NUCLEOTIDE SEQUENCE [LARGE SCALE GENOMIC DNA]</scope>
    <source>
        <strain evidence="2 3">CBS 515.97</strain>
    </source>
</reference>
<feature type="compositionally biased region" description="Polar residues" evidence="1">
    <location>
        <begin position="118"/>
        <end position="132"/>
    </location>
</feature>